<evidence type="ECO:0000313" key="2">
    <source>
        <dbReference type="Proteomes" id="UP000015241"/>
    </source>
</evidence>
<proteinExistence type="predicted"/>
<dbReference type="Proteomes" id="UP000015241">
    <property type="component" value="Unassembled WGS sequence"/>
</dbReference>
<reference evidence="1 2" key="1">
    <citation type="journal article" date="2012" name="Science">
        <title>The Paleozoic origin of enzymatic lignin decomposition reconstructed from 31 fungal genomes.</title>
        <authorList>
            <person name="Floudas D."/>
            <person name="Binder M."/>
            <person name="Riley R."/>
            <person name="Barry K."/>
            <person name="Blanchette R.A."/>
            <person name="Henrissat B."/>
            <person name="Martinez A.T."/>
            <person name="Otillar R."/>
            <person name="Spatafora J.W."/>
            <person name="Yadav J.S."/>
            <person name="Aerts A."/>
            <person name="Benoit I."/>
            <person name="Boyd A."/>
            <person name="Carlson A."/>
            <person name="Copeland A."/>
            <person name="Coutinho P.M."/>
            <person name="de Vries R.P."/>
            <person name="Ferreira P."/>
            <person name="Findley K."/>
            <person name="Foster B."/>
            <person name="Gaskell J."/>
            <person name="Glotzer D."/>
            <person name="Gorecki P."/>
            <person name="Heitman J."/>
            <person name="Hesse C."/>
            <person name="Hori C."/>
            <person name="Igarashi K."/>
            <person name="Jurgens J.A."/>
            <person name="Kallen N."/>
            <person name="Kersten P."/>
            <person name="Kohler A."/>
            <person name="Kuees U."/>
            <person name="Kumar T.K.A."/>
            <person name="Kuo A."/>
            <person name="LaButti K."/>
            <person name="Larrondo L.F."/>
            <person name="Lindquist E."/>
            <person name="Ling A."/>
            <person name="Lombard V."/>
            <person name="Lucas S."/>
            <person name="Lundell T."/>
            <person name="Martin R."/>
            <person name="McLaughlin D.J."/>
            <person name="Morgenstern I."/>
            <person name="Morin E."/>
            <person name="Murat C."/>
            <person name="Nagy L.G."/>
            <person name="Nolan M."/>
            <person name="Ohm R.A."/>
            <person name="Patyshakuliyeva A."/>
            <person name="Rokas A."/>
            <person name="Ruiz-Duenas F.J."/>
            <person name="Sabat G."/>
            <person name="Salamov A."/>
            <person name="Samejima M."/>
            <person name="Schmutz J."/>
            <person name="Slot J.C."/>
            <person name="St John F."/>
            <person name="Stenlid J."/>
            <person name="Sun H."/>
            <person name="Sun S."/>
            <person name="Syed K."/>
            <person name="Tsang A."/>
            <person name="Wiebenga A."/>
            <person name="Young D."/>
            <person name="Pisabarro A."/>
            <person name="Eastwood D.C."/>
            <person name="Martin F."/>
            <person name="Cullen D."/>
            <person name="Grigoriev I.V."/>
            <person name="Hibbett D.S."/>
        </authorList>
    </citation>
    <scope>NUCLEOTIDE SEQUENCE</scope>
    <source>
        <strain evidence="2">FP-58527</strain>
    </source>
</reference>
<protein>
    <submittedName>
        <fullName evidence="1">Uncharacterized protein</fullName>
    </submittedName>
</protein>
<dbReference type="HOGENOM" id="CLU_1468192_0_0_1"/>
<evidence type="ECO:0000313" key="1">
    <source>
        <dbReference type="EMBL" id="EPS97464.1"/>
    </source>
</evidence>
<dbReference type="EMBL" id="KE504176">
    <property type="protein sequence ID" value="EPS97464.1"/>
    <property type="molecule type" value="Genomic_DNA"/>
</dbReference>
<dbReference type="InParanoid" id="S8FGC7"/>
<name>S8FGC7_FOMSC</name>
<gene>
    <name evidence="1" type="ORF">FOMPIDRAFT_98245</name>
</gene>
<sequence>MSQKYPPLDELPSMSDVCRLDIPGEVTLYYGWEFKTKQLIRYLSRIGRWPDSEYILASGSPLRVDGDELTDSEYHSYYSGAVTGKFRQAIQERYKIAITEEFVVYTGPYTMMFALWSNCNMKIMKGTVVGRRLDTGVLALEALGRDLRKEFADHGDGEAGTAPKWYWASGNQFVEHKRRNHSKA</sequence>
<accession>S8FGC7</accession>
<dbReference type="AlphaFoldDB" id="S8FGC7"/>
<organism evidence="1 2">
    <name type="scientific">Fomitopsis schrenkii</name>
    <name type="common">Brown rot fungus</name>
    <dbReference type="NCBI Taxonomy" id="2126942"/>
    <lineage>
        <taxon>Eukaryota</taxon>
        <taxon>Fungi</taxon>
        <taxon>Dikarya</taxon>
        <taxon>Basidiomycota</taxon>
        <taxon>Agaricomycotina</taxon>
        <taxon>Agaricomycetes</taxon>
        <taxon>Polyporales</taxon>
        <taxon>Fomitopsis</taxon>
    </lineage>
</organism>
<keyword evidence="2" id="KW-1185">Reference proteome</keyword>